<evidence type="ECO:0000256" key="1">
    <source>
        <dbReference type="SAM" id="MobiDB-lite"/>
    </source>
</evidence>
<comment type="caution">
    <text evidence="2">The sequence shown here is derived from an EMBL/GenBank/DDBJ whole genome shotgun (WGS) entry which is preliminary data.</text>
</comment>
<protein>
    <submittedName>
        <fullName evidence="2">Uncharacterized protein</fullName>
    </submittedName>
</protein>
<gene>
    <name evidence="2" type="ORF">E5288_WYG004491</name>
</gene>
<sequence length="94" mass="10511">MLTVSVGQGLETGGASLRSHREPPPRPSDGYAPLLRVLKDSSPEDISERRYNGHWKVMESLLPFGKCPRKEARSLSYGDVHNSRPRAYFTTQPS</sequence>
<evidence type="ECO:0000313" key="3">
    <source>
        <dbReference type="Proteomes" id="UP000322234"/>
    </source>
</evidence>
<proteinExistence type="predicted"/>
<dbReference type="EMBL" id="VBQZ03000074">
    <property type="protein sequence ID" value="MXQ91713.1"/>
    <property type="molecule type" value="Genomic_DNA"/>
</dbReference>
<feature type="region of interest" description="Disordered" evidence="1">
    <location>
        <begin position="1"/>
        <end position="36"/>
    </location>
</feature>
<keyword evidence="3" id="KW-1185">Reference proteome</keyword>
<dbReference type="AlphaFoldDB" id="A0A6B0RWU9"/>
<reference evidence="2" key="1">
    <citation type="submission" date="2019-10" db="EMBL/GenBank/DDBJ databases">
        <title>The sequence and de novo assembly of the wild yak genome.</title>
        <authorList>
            <person name="Liu Y."/>
        </authorList>
    </citation>
    <scope>NUCLEOTIDE SEQUENCE [LARGE SCALE GENOMIC DNA]</scope>
    <source>
        <strain evidence="2">WY2019</strain>
    </source>
</reference>
<name>A0A6B0RWU9_9CETA</name>
<accession>A0A6B0RWU9</accession>
<organism evidence="2 3">
    <name type="scientific">Bos mutus</name>
    <name type="common">wild yak</name>
    <dbReference type="NCBI Taxonomy" id="72004"/>
    <lineage>
        <taxon>Eukaryota</taxon>
        <taxon>Metazoa</taxon>
        <taxon>Chordata</taxon>
        <taxon>Craniata</taxon>
        <taxon>Vertebrata</taxon>
        <taxon>Euteleostomi</taxon>
        <taxon>Mammalia</taxon>
        <taxon>Eutheria</taxon>
        <taxon>Laurasiatheria</taxon>
        <taxon>Artiodactyla</taxon>
        <taxon>Ruminantia</taxon>
        <taxon>Pecora</taxon>
        <taxon>Bovidae</taxon>
        <taxon>Bovinae</taxon>
        <taxon>Bos</taxon>
    </lineage>
</organism>
<evidence type="ECO:0000313" key="2">
    <source>
        <dbReference type="EMBL" id="MXQ91713.1"/>
    </source>
</evidence>
<dbReference type="Proteomes" id="UP000322234">
    <property type="component" value="Unassembled WGS sequence"/>
</dbReference>